<proteinExistence type="predicted"/>
<sequence>MADTYLPPGFKKCKSCQQVKPFEQFGKELKGKFGLKSKCRACISEKNKTYAAGPGAEVKTQNNRTYQAENKTELAEKMRVKRAKEKFGDRYNSYLASLESMKKLK</sequence>
<evidence type="ECO:0000313" key="3">
    <source>
        <dbReference type="EMBL" id="HAB3533183.1"/>
    </source>
</evidence>
<name>A0A077W6F3_SALTM</name>
<evidence type="ECO:0000313" key="2">
    <source>
        <dbReference type="EMBL" id="EDA7615071.1"/>
    </source>
</evidence>
<protein>
    <submittedName>
        <fullName evidence="1">Uncharacterized protein</fullName>
    </submittedName>
</protein>
<dbReference type="EMBL" id="AALLDS010000033">
    <property type="protein sequence ID" value="EDA7615071.1"/>
    <property type="molecule type" value="Genomic_DNA"/>
</dbReference>
<comment type="caution">
    <text evidence="1">The sequence shown here is derived from an EMBL/GenBank/DDBJ whole genome shotgun (WGS) entry which is preliminary data.</text>
</comment>
<organism evidence="1">
    <name type="scientific">Salmonella typhimurium</name>
    <dbReference type="NCBI Taxonomy" id="90371"/>
    <lineage>
        <taxon>Bacteria</taxon>
        <taxon>Pseudomonadati</taxon>
        <taxon>Pseudomonadota</taxon>
        <taxon>Gammaproteobacteria</taxon>
        <taxon>Enterobacterales</taxon>
        <taxon>Enterobacteriaceae</taxon>
        <taxon>Salmonella</taxon>
    </lineage>
</organism>
<gene>
    <name evidence="2" type="ORF">A3V89_20090</name>
    <name evidence="1" type="ORF">ELS01_20490</name>
    <name evidence="3" type="ORF">GJE27_25790</name>
</gene>
<reference evidence="3" key="3">
    <citation type="submission" date="2019-06" db="EMBL/GenBank/DDBJ databases">
        <authorList>
            <consortium name="NCBI Pathogen Detection Project"/>
        </authorList>
    </citation>
    <scope>NUCLEOTIDE SEQUENCE</scope>
    <source>
        <strain evidence="3">Salmonella enterica</strain>
    </source>
</reference>
<dbReference type="EMBL" id="DAAGLI010000047">
    <property type="protein sequence ID" value="HAB3533183.1"/>
    <property type="molecule type" value="Genomic_DNA"/>
</dbReference>
<dbReference type="RefSeq" id="WP_000785965.1">
    <property type="nucleotide sequence ID" value="NC_024983.1"/>
</dbReference>
<accession>A0A077W6F3</accession>
<reference evidence="1" key="2">
    <citation type="submission" date="2018-12" db="EMBL/GenBank/DDBJ databases">
        <authorList>
            <person name="Ashton P.M."/>
            <person name="Dallman T."/>
            <person name="Nair S."/>
            <person name="De Pinna E."/>
            <person name="Peters T."/>
            <person name="Grant K."/>
        </authorList>
    </citation>
    <scope>NUCLEOTIDE SEQUENCE</scope>
    <source>
        <strain evidence="2">116039</strain>
        <strain evidence="1">582921</strain>
    </source>
</reference>
<dbReference type="EMBL" id="AAHUQY010000021">
    <property type="protein sequence ID" value="ECA5342764.1"/>
    <property type="molecule type" value="Genomic_DNA"/>
</dbReference>
<reference evidence="3" key="1">
    <citation type="journal article" date="2018" name="Genome Biol.">
        <title>SKESA: strategic k-mer extension for scrupulous assemblies.</title>
        <authorList>
            <person name="Souvorov A."/>
            <person name="Agarwala R."/>
            <person name="Lipman D.J."/>
        </authorList>
    </citation>
    <scope>NUCLEOTIDE SEQUENCE</scope>
    <source>
        <strain evidence="3">Salmonella enterica</strain>
    </source>
</reference>
<dbReference type="AlphaFoldDB" id="A0A077W6F3"/>
<evidence type="ECO:0000313" key="1">
    <source>
        <dbReference type="EMBL" id="ECA5342764.1"/>
    </source>
</evidence>